<feature type="transmembrane region" description="Helical" evidence="1">
    <location>
        <begin position="79"/>
        <end position="97"/>
    </location>
</feature>
<keyword evidence="1" id="KW-0472">Membrane</keyword>
<keyword evidence="1" id="KW-0812">Transmembrane</keyword>
<comment type="caution">
    <text evidence="2">The sequence shown here is derived from an EMBL/GenBank/DDBJ whole genome shotgun (WGS) entry which is preliminary data.</text>
</comment>
<keyword evidence="1" id="KW-1133">Transmembrane helix</keyword>
<name>A0A645GDQ4_9ZZZZ</name>
<evidence type="ECO:0000313" key="2">
    <source>
        <dbReference type="EMBL" id="MPN25051.1"/>
    </source>
</evidence>
<protein>
    <submittedName>
        <fullName evidence="2">Uncharacterized protein</fullName>
    </submittedName>
</protein>
<dbReference type="AlphaFoldDB" id="A0A645GDQ4"/>
<evidence type="ECO:0000256" key="1">
    <source>
        <dbReference type="SAM" id="Phobius"/>
    </source>
</evidence>
<reference evidence="2" key="1">
    <citation type="submission" date="2019-08" db="EMBL/GenBank/DDBJ databases">
        <authorList>
            <person name="Kucharzyk K."/>
            <person name="Murdoch R.W."/>
            <person name="Higgins S."/>
            <person name="Loffler F."/>
        </authorList>
    </citation>
    <scope>NUCLEOTIDE SEQUENCE</scope>
</reference>
<accession>A0A645GDQ4</accession>
<gene>
    <name evidence="2" type="ORF">SDC9_172458</name>
</gene>
<sequence>MLRIGQLVVKKIIKRHLQSGRKLFNDAAPWLNIGGFIGGDRALRYADQIGKLLLVEHQRAARFFNLFGKRFHQNPPHECCFFNCIIILTMLHLHGIISTHKMKITSL</sequence>
<organism evidence="2">
    <name type="scientific">bioreactor metagenome</name>
    <dbReference type="NCBI Taxonomy" id="1076179"/>
    <lineage>
        <taxon>unclassified sequences</taxon>
        <taxon>metagenomes</taxon>
        <taxon>ecological metagenomes</taxon>
    </lineage>
</organism>
<proteinExistence type="predicted"/>
<dbReference type="EMBL" id="VSSQ01074090">
    <property type="protein sequence ID" value="MPN25051.1"/>
    <property type="molecule type" value="Genomic_DNA"/>
</dbReference>